<comment type="caution">
    <text evidence="7">The sequence shown here is derived from an EMBL/GenBank/DDBJ whole genome shotgun (WGS) entry which is preliminary data.</text>
</comment>
<reference evidence="7 8" key="1">
    <citation type="submission" date="2014-08" db="EMBL/GenBank/DDBJ databases">
        <authorList>
            <person name="Hassan Y.I."/>
            <person name="Lepp D."/>
            <person name="Zhou T."/>
        </authorList>
    </citation>
    <scope>NUCLEOTIDE SEQUENCE [LARGE SCALE GENOMIC DNA]</scope>
    <source>
        <strain evidence="7 8">IFO13584</strain>
    </source>
</reference>
<name>A0A087M4K0_9HYPH</name>
<dbReference type="PANTHER" id="PTHR42973">
    <property type="entry name" value="BINDING OXIDOREDUCTASE, PUTATIVE (AFU_ORTHOLOGUE AFUA_1G17690)-RELATED"/>
    <property type="match status" value="1"/>
</dbReference>
<dbReference type="Gene3D" id="3.20.20.30">
    <property type="entry name" value="Luciferase-like domain"/>
    <property type="match status" value="1"/>
</dbReference>
<comment type="cofactor">
    <cofactor evidence="1">
        <name>FAD</name>
        <dbReference type="ChEBI" id="CHEBI:57692"/>
    </cofactor>
</comment>
<dbReference type="RefSeq" id="WP_035080877.1">
    <property type="nucleotide sequence ID" value="NZ_JQGC01000005.1"/>
</dbReference>
<dbReference type="GO" id="GO:0071949">
    <property type="term" value="F:FAD binding"/>
    <property type="evidence" value="ECO:0007669"/>
    <property type="project" value="InterPro"/>
</dbReference>
<dbReference type="OrthoDB" id="9775082at2"/>
<evidence type="ECO:0000256" key="2">
    <source>
        <dbReference type="ARBA" id="ARBA00005466"/>
    </source>
</evidence>
<evidence type="ECO:0000259" key="6">
    <source>
        <dbReference type="PROSITE" id="PS51387"/>
    </source>
</evidence>
<dbReference type="InterPro" id="IPR016167">
    <property type="entry name" value="FAD-bd_PCMH_sub1"/>
</dbReference>
<proteinExistence type="inferred from homology"/>
<feature type="domain" description="FAD-binding PCMH-type" evidence="6">
    <location>
        <begin position="342"/>
        <end position="513"/>
    </location>
</feature>
<dbReference type="Gene3D" id="3.30.465.10">
    <property type="match status" value="1"/>
</dbReference>
<dbReference type="InterPro" id="IPR016169">
    <property type="entry name" value="FAD-bd_PCMH_sub2"/>
</dbReference>
<dbReference type="Proteomes" id="UP000028981">
    <property type="component" value="Unassembled WGS sequence"/>
</dbReference>
<dbReference type="InterPro" id="IPR050416">
    <property type="entry name" value="FAD-linked_Oxidoreductase"/>
</dbReference>
<dbReference type="CDD" id="cd01097">
    <property type="entry name" value="Tetrahydromethanopterin_reductase"/>
    <property type="match status" value="1"/>
</dbReference>
<comment type="similarity">
    <text evidence="2">Belongs to the oxygen-dependent FAD-linked oxidoreductase family.</text>
</comment>
<dbReference type="Pfam" id="PF01565">
    <property type="entry name" value="FAD_binding_4"/>
    <property type="match status" value="1"/>
</dbReference>
<dbReference type="PROSITE" id="PS00862">
    <property type="entry name" value="OX2_COVAL_FAD"/>
    <property type="match status" value="1"/>
</dbReference>
<dbReference type="PANTHER" id="PTHR42973:SF39">
    <property type="entry name" value="FAD-BINDING PCMH-TYPE DOMAIN-CONTAINING PROTEIN"/>
    <property type="match status" value="1"/>
</dbReference>
<dbReference type="InterPro" id="IPR006093">
    <property type="entry name" value="Oxy_OxRdtase_FAD_BS"/>
</dbReference>
<dbReference type="EMBL" id="JQGC01000005">
    <property type="protein sequence ID" value="KFL31803.1"/>
    <property type="molecule type" value="Genomic_DNA"/>
</dbReference>
<dbReference type="Pfam" id="PF08031">
    <property type="entry name" value="BBE"/>
    <property type="match status" value="1"/>
</dbReference>
<evidence type="ECO:0000256" key="4">
    <source>
        <dbReference type="ARBA" id="ARBA00022827"/>
    </source>
</evidence>
<dbReference type="Pfam" id="PF00296">
    <property type="entry name" value="Bac_luciferase"/>
    <property type="match status" value="1"/>
</dbReference>
<dbReference type="Gene3D" id="3.40.462.20">
    <property type="match status" value="1"/>
</dbReference>
<protein>
    <submittedName>
        <fullName evidence="7">FAD-linked oxidase</fullName>
    </submittedName>
</protein>
<sequence length="755" mass="79344">MTDYGHELKFGTFITPSAQQADDVVALAQLTEAAGLDLATFQDHPYQSNFLDAWTLLSFVAAKTERISLAGNVLNLPLRQPAVLARAVASLDLLSHGRAELGLGAGAFWDGIKGMGGEELTPGQAVDALEEAIDVIRGIWDAGKSGGVRVDGKYHKAAGARRGPLPAHGVSIWLGALKPRMLKLIGRKADGWLPSMSYIKSPTIAESNAIIDAAAVEAGRDPREIRRLINVGGRLATPEDVEALVEQLVGLALEHGFSTFILPSDAPGAIETFGKDVAPEVRAQVEKARKAAGTQTGPVRSAQALAARRAGIDYDSVPAALAGRVIEPGDHDFSKHRSTYIHKGNPGLVMRPRTAEEVREAITYAARQDVPLAVRSGGHGISGRSTNDGGLVLDVGQLNSIRLMDEKTGLFRVGPGARWGEVATALAPHGLGMSSGDYGDVGVGGLATAGGIGYFARKHGLTLDHVQAAEVVLADGSFVRADRENHADLFWALRGAGGNFGVVTALELDAYPVGNVVFAQLTYDLSDAESVLPRWAETVIAAPRELTSFLTMVPGRSGSGPIAQASVVIMSDDPSVAEPMLQPFLSVGPMLGSQAYIIPYTALVASHFSGHDGAGGLVSRAGLVTDLTPTLAEGMAELLAAGATNMMQLRAVGGAVNDVGADETAYAHRHQNFSLNAGAYGDAMARRLDAIWPSISAQLDGLYLNFETGTEPHLLEKAFPGKTLARLRRLKAKYDPGGLFNSNFPIPPASEEAAA</sequence>
<evidence type="ECO:0000313" key="7">
    <source>
        <dbReference type="EMBL" id="KFL31803.1"/>
    </source>
</evidence>
<keyword evidence="3" id="KW-0285">Flavoprotein</keyword>
<evidence type="ECO:0000256" key="5">
    <source>
        <dbReference type="ARBA" id="ARBA00023002"/>
    </source>
</evidence>
<dbReference type="PROSITE" id="PS51387">
    <property type="entry name" value="FAD_PCMH"/>
    <property type="match status" value="1"/>
</dbReference>
<keyword evidence="5" id="KW-0560">Oxidoreductase</keyword>
<dbReference type="InterPro" id="IPR036318">
    <property type="entry name" value="FAD-bd_PCMH-like_sf"/>
</dbReference>
<accession>A0A087M4K0</accession>
<evidence type="ECO:0000313" key="8">
    <source>
        <dbReference type="Proteomes" id="UP000028981"/>
    </source>
</evidence>
<keyword evidence="8" id="KW-1185">Reference proteome</keyword>
<dbReference type="InterPro" id="IPR006094">
    <property type="entry name" value="Oxid_FAD_bind_N"/>
</dbReference>
<organism evidence="7 8">
    <name type="scientific">Devosia riboflavina</name>
    <dbReference type="NCBI Taxonomy" id="46914"/>
    <lineage>
        <taxon>Bacteria</taxon>
        <taxon>Pseudomonadati</taxon>
        <taxon>Pseudomonadota</taxon>
        <taxon>Alphaproteobacteria</taxon>
        <taxon>Hyphomicrobiales</taxon>
        <taxon>Devosiaceae</taxon>
        <taxon>Devosia</taxon>
    </lineage>
</organism>
<keyword evidence="4" id="KW-0274">FAD</keyword>
<dbReference type="InterPro" id="IPR016166">
    <property type="entry name" value="FAD-bd_PCMH"/>
</dbReference>
<dbReference type="InterPro" id="IPR012951">
    <property type="entry name" value="BBE"/>
</dbReference>
<dbReference type="Gene3D" id="3.30.43.10">
    <property type="entry name" value="Uridine Diphospho-n-acetylenolpyruvylglucosamine Reductase, domain 2"/>
    <property type="match status" value="1"/>
</dbReference>
<dbReference type="STRING" id="46914.JP75_07030"/>
<dbReference type="SUPFAM" id="SSF56176">
    <property type="entry name" value="FAD-binding/transporter-associated domain-like"/>
    <property type="match status" value="1"/>
</dbReference>
<evidence type="ECO:0000256" key="3">
    <source>
        <dbReference type="ARBA" id="ARBA00022630"/>
    </source>
</evidence>
<gene>
    <name evidence="7" type="ORF">JP75_07030</name>
</gene>
<dbReference type="InterPro" id="IPR036661">
    <property type="entry name" value="Luciferase-like_sf"/>
</dbReference>
<dbReference type="GO" id="GO:0016705">
    <property type="term" value="F:oxidoreductase activity, acting on paired donors, with incorporation or reduction of molecular oxygen"/>
    <property type="evidence" value="ECO:0007669"/>
    <property type="project" value="InterPro"/>
</dbReference>
<evidence type="ECO:0000256" key="1">
    <source>
        <dbReference type="ARBA" id="ARBA00001974"/>
    </source>
</evidence>
<dbReference type="SUPFAM" id="SSF51679">
    <property type="entry name" value="Bacterial luciferase-like"/>
    <property type="match status" value="1"/>
</dbReference>
<dbReference type="AlphaFoldDB" id="A0A087M4K0"/>
<dbReference type="InterPro" id="IPR011251">
    <property type="entry name" value="Luciferase-like_dom"/>
</dbReference>